<protein>
    <submittedName>
        <fullName evidence="2">Uncharacterized protein</fullName>
    </submittedName>
</protein>
<dbReference type="Proteomes" id="UP000175706">
    <property type="component" value="Unassembled WGS sequence"/>
</dbReference>
<gene>
    <name evidence="2" type="ORF">BWGOE8_58250</name>
</gene>
<keyword evidence="1" id="KW-0472">Membrane</keyword>
<dbReference type="PATRIC" id="fig|86662.25.peg.6012"/>
<organism evidence="2 3">
    <name type="scientific">Bacillus mycoides</name>
    <dbReference type="NCBI Taxonomy" id="1405"/>
    <lineage>
        <taxon>Bacteria</taxon>
        <taxon>Bacillati</taxon>
        <taxon>Bacillota</taxon>
        <taxon>Bacilli</taxon>
        <taxon>Bacillales</taxon>
        <taxon>Bacillaceae</taxon>
        <taxon>Bacillus</taxon>
        <taxon>Bacillus cereus group</taxon>
    </lineage>
</organism>
<keyword evidence="1" id="KW-0812">Transmembrane</keyword>
<name>A0A1E8AYS1_BACMY</name>
<accession>A0A1E8AYS1</accession>
<dbReference type="EMBL" id="LXLT01000109">
    <property type="protein sequence ID" value="OFD70107.1"/>
    <property type="molecule type" value="Genomic_DNA"/>
</dbReference>
<evidence type="ECO:0000256" key="1">
    <source>
        <dbReference type="SAM" id="Phobius"/>
    </source>
</evidence>
<reference evidence="2 3" key="1">
    <citation type="submission" date="2016-05" db="EMBL/GenBank/DDBJ databases">
        <title>Bacillus thuringiensis and Bacillus weihenstephanensis as novel biocontrol agents of wilt causing Verticillium species.</title>
        <authorList>
            <person name="Hollensteiner J."/>
            <person name="Wemheuer F."/>
            <person name="Harting R."/>
            <person name="Kolarzyk A."/>
            <person name="Diaz-Valerio S."/>
            <person name="Poehlein A."/>
            <person name="Brzuszkiewicz E."/>
            <person name="Nesemann K."/>
            <person name="Braus-Stromeyer S."/>
            <person name="Braus G."/>
            <person name="Daniel R."/>
            <person name="Liesegang H."/>
        </authorList>
    </citation>
    <scope>NUCLEOTIDE SEQUENCE [LARGE SCALE GENOMIC DNA]</scope>
    <source>
        <strain evidence="2 3">GOE8</strain>
    </source>
</reference>
<keyword evidence="1" id="KW-1133">Transmembrane helix</keyword>
<comment type="caution">
    <text evidence="2">The sequence shown here is derived from an EMBL/GenBank/DDBJ whole genome shotgun (WGS) entry which is preliminary data.</text>
</comment>
<evidence type="ECO:0000313" key="3">
    <source>
        <dbReference type="Proteomes" id="UP000175706"/>
    </source>
</evidence>
<sequence length="43" mass="4839">MTKYQAHFSKVDENPLGFAIGFRNACILVIPIWTVVFLIGSKI</sequence>
<evidence type="ECO:0000313" key="2">
    <source>
        <dbReference type="EMBL" id="OFD70107.1"/>
    </source>
</evidence>
<proteinExistence type="predicted"/>
<dbReference type="AlphaFoldDB" id="A0A1E8AYS1"/>
<feature type="transmembrane region" description="Helical" evidence="1">
    <location>
        <begin position="20"/>
        <end position="40"/>
    </location>
</feature>